<keyword evidence="2" id="KW-1185">Reference proteome</keyword>
<evidence type="ECO:0008006" key="3">
    <source>
        <dbReference type="Google" id="ProtNLM"/>
    </source>
</evidence>
<proteinExistence type="predicted"/>
<accession>A0AAV3XCD2</accession>
<dbReference type="Proteomes" id="UP001050975">
    <property type="component" value="Unassembled WGS sequence"/>
</dbReference>
<dbReference type="EMBL" id="BLAY01000021">
    <property type="protein sequence ID" value="GET37047.1"/>
    <property type="molecule type" value="Genomic_DNA"/>
</dbReference>
<protein>
    <recommendedName>
        <fullName evidence="3">Transposase</fullName>
    </recommendedName>
</protein>
<dbReference type="AlphaFoldDB" id="A0AAV3XCD2"/>
<evidence type="ECO:0000313" key="2">
    <source>
        <dbReference type="Proteomes" id="UP001050975"/>
    </source>
</evidence>
<gene>
    <name evidence="1" type="ORF">MiSe_18000</name>
</gene>
<name>A0AAV3XCD2_9CYAN</name>
<reference evidence="1" key="1">
    <citation type="submission" date="2019-10" db="EMBL/GenBank/DDBJ databases">
        <title>Draft genome sequece of Microseira wollei NIES-4236.</title>
        <authorList>
            <person name="Yamaguchi H."/>
            <person name="Suzuki S."/>
            <person name="Kawachi M."/>
        </authorList>
    </citation>
    <scope>NUCLEOTIDE SEQUENCE</scope>
    <source>
        <strain evidence="1">NIES-4236</strain>
    </source>
</reference>
<sequence>MKRPLADAAAVNSTRFAMVKMTQHLCDTVKCCTGGRTKFNRTQQGFEKAHSIDAAWVGESGARVQLRTNQPLIVTCKGDGNRQARRVNG</sequence>
<dbReference type="RefSeq" id="WP_226577851.1">
    <property type="nucleotide sequence ID" value="NZ_BLAY01000021.1"/>
</dbReference>
<organism evidence="1 2">
    <name type="scientific">Microseira wollei NIES-4236</name>
    <dbReference type="NCBI Taxonomy" id="2530354"/>
    <lineage>
        <taxon>Bacteria</taxon>
        <taxon>Bacillati</taxon>
        <taxon>Cyanobacteriota</taxon>
        <taxon>Cyanophyceae</taxon>
        <taxon>Oscillatoriophycideae</taxon>
        <taxon>Aerosakkonematales</taxon>
        <taxon>Aerosakkonemataceae</taxon>
        <taxon>Microseira</taxon>
    </lineage>
</organism>
<comment type="caution">
    <text evidence="1">The sequence shown here is derived from an EMBL/GenBank/DDBJ whole genome shotgun (WGS) entry which is preliminary data.</text>
</comment>
<evidence type="ECO:0000313" key="1">
    <source>
        <dbReference type="EMBL" id="GET37047.1"/>
    </source>
</evidence>